<feature type="region of interest" description="Disordered" evidence="2">
    <location>
        <begin position="413"/>
        <end position="433"/>
    </location>
</feature>
<reference evidence="4 5" key="1">
    <citation type="submission" date="2024-02" db="EMBL/GenBank/DDBJ databases">
        <title>A draft genome for the cacao thread blight pathogen Marasmius crinis-equi.</title>
        <authorList>
            <person name="Cohen S.P."/>
            <person name="Baruah I.K."/>
            <person name="Amoako-Attah I."/>
            <person name="Bukari Y."/>
            <person name="Meinhardt L.W."/>
            <person name="Bailey B.A."/>
        </authorList>
    </citation>
    <scope>NUCLEOTIDE SEQUENCE [LARGE SCALE GENOMIC DNA]</scope>
    <source>
        <strain evidence="4 5">GH-76</strain>
    </source>
</reference>
<dbReference type="EMBL" id="JBAHYK010000053">
    <property type="protein sequence ID" value="KAL0579616.1"/>
    <property type="molecule type" value="Genomic_DNA"/>
</dbReference>
<protein>
    <recommendedName>
        <fullName evidence="3">C2H2-type domain-containing protein</fullName>
    </recommendedName>
</protein>
<evidence type="ECO:0000256" key="1">
    <source>
        <dbReference type="PROSITE-ProRule" id="PRU00042"/>
    </source>
</evidence>
<name>A0ABR3FWV7_9AGAR</name>
<evidence type="ECO:0000256" key="2">
    <source>
        <dbReference type="SAM" id="MobiDB-lite"/>
    </source>
</evidence>
<dbReference type="Proteomes" id="UP001465976">
    <property type="component" value="Unassembled WGS sequence"/>
</dbReference>
<dbReference type="InterPro" id="IPR013087">
    <property type="entry name" value="Znf_C2H2_type"/>
</dbReference>
<evidence type="ECO:0000313" key="5">
    <source>
        <dbReference type="Proteomes" id="UP001465976"/>
    </source>
</evidence>
<dbReference type="PROSITE" id="PS50157">
    <property type="entry name" value="ZINC_FINGER_C2H2_2"/>
    <property type="match status" value="1"/>
</dbReference>
<keyword evidence="1" id="KW-0863">Zinc-finger</keyword>
<keyword evidence="1" id="KW-0862">Zinc</keyword>
<proteinExistence type="predicted"/>
<accession>A0ABR3FWV7</accession>
<feature type="region of interest" description="Disordered" evidence="2">
    <location>
        <begin position="207"/>
        <end position="284"/>
    </location>
</feature>
<comment type="caution">
    <text evidence="4">The sequence shown here is derived from an EMBL/GenBank/DDBJ whole genome shotgun (WGS) entry which is preliminary data.</text>
</comment>
<evidence type="ECO:0000259" key="3">
    <source>
        <dbReference type="PROSITE" id="PS50157"/>
    </source>
</evidence>
<gene>
    <name evidence="4" type="ORF">V5O48_002388</name>
</gene>
<keyword evidence="1" id="KW-0479">Metal-binding</keyword>
<evidence type="ECO:0000313" key="4">
    <source>
        <dbReference type="EMBL" id="KAL0579616.1"/>
    </source>
</evidence>
<feature type="domain" description="C2H2-type" evidence="3">
    <location>
        <begin position="398"/>
        <end position="425"/>
    </location>
</feature>
<feature type="compositionally biased region" description="Basic and acidic residues" evidence="2">
    <location>
        <begin position="418"/>
        <end position="433"/>
    </location>
</feature>
<dbReference type="Gene3D" id="3.30.160.60">
    <property type="entry name" value="Classic Zinc Finger"/>
    <property type="match status" value="1"/>
</dbReference>
<sequence>MSSYSYQQYTASAHDESAGRFRQDSLTLEDCIAKVYSGLEQIDSDTARVAEYLNNSQSYSPSSQPIASTSSSQQTALDVFDLSFLEPGFTFDFTHPFGHSSSSFVPLDPSSAPVVPQIPLLSLSAETLQSWAPPHSDVWNFDQPASLPQANLDVQLFGQQCSTSMNQSFDAGVSPMNVVSDDLANYFVNTSSSTVMHYSSVDEYVLPPPPDFSDMDFKPSPSPQSREIRPLPRHGSASRPNPRWSPASDETSSDGDYQPPRSLRKRTAVGSPPQSNAAKRFRVGEDIQAKVRRALDRGEKRNQIKEEVQESASLNDDDVSRTVYDLKRGKLVLRCPSMSGCSRRFDSIEDAVAHIVNEHPSEDKNRLRCPFQCSHVLYNPGDIDRHRESLAHTPKKGFTCLACLHSYTRKDPLKRHHDKESSHKPLHHARLDAGVEPIRDAKGVWTLKAPHGYKDSACKNPAFSIDTLSHTEKLKF</sequence>
<dbReference type="PROSITE" id="PS00028">
    <property type="entry name" value="ZINC_FINGER_C2H2_1"/>
    <property type="match status" value="1"/>
</dbReference>
<keyword evidence="5" id="KW-1185">Reference proteome</keyword>
<organism evidence="4 5">
    <name type="scientific">Marasmius crinis-equi</name>
    <dbReference type="NCBI Taxonomy" id="585013"/>
    <lineage>
        <taxon>Eukaryota</taxon>
        <taxon>Fungi</taxon>
        <taxon>Dikarya</taxon>
        <taxon>Basidiomycota</taxon>
        <taxon>Agaricomycotina</taxon>
        <taxon>Agaricomycetes</taxon>
        <taxon>Agaricomycetidae</taxon>
        <taxon>Agaricales</taxon>
        <taxon>Marasmiineae</taxon>
        <taxon>Marasmiaceae</taxon>
        <taxon>Marasmius</taxon>
    </lineage>
</organism>